<keyword evidence="3" id="KW-1185">Reference proteome</keyword>
<dbReference type="Pfam" id="PF05118">
    <property type="entry name" value="Asp_Arg_Hydrox"/>
    <property type="match status" value="1"/>
</dbReference>
<reference evidence="2" key="1">
    <citation type="submission" date="2012-04" db="EMBL/GenBank/DDBJ databases">
        <authorList>
            <person name="Borisov I.G."/>
            <person name="Ivanikova N.V."/>
            <person name="Pinevich A.V."/>
        </authorList>
    </citation>
    <scope>NUCLEOTIDE SEQUENCE [LARGE SCALE GENOMIC DNA]</scope>
    <source>
        <strain evidence="2">CALU 1027</strain>
    </source>
</reference>
<evidence type="ECO:0000313" key="3">
    <source>
        <dbReference type="Proteomes" id="UP000034681"/>
    </source>
</evidence>
<dbReference type="InterPro" id="IPR007803">
    <property type="entry name" value="Asp/Arg/Pro-Hydrxlase"/>
</dbReference>
<proteinExistence type="predicted"/>
<accession>A0A0M2PVX3</accession>
<organism evidence="2 3">
    <name type="scientific">Prochlorothrix hollandica PCC 9006 = CALU 1027</name>
    <dbReference type="NCBI Taxonomy" id="317619"/>
    <lineage>
        <taxon>Bacteria</taxon>
        <taxon>Bacillati</taxon>
        <taxon>Cyanobacteriota</taxon>
        <taxon>Cyanophyceae</taxon>
        <taxon>Prochlorotrichales</taxon>
        <taxon>Prochlorotrichaceae</taxon>
        <taxon>Prochlorothrix</taxon>
    </lineage>
</organism>
<comment type="caution">
    <text evidence="2">The sequence shown here is derived from an EMBL/GenBank/DDBJ whole genome shotgun (WGS) entry which is preliminary data.</text>
</comment>
<dbReference type="EMBL" id="AJTX02000008">
    <property type="protein sequence ID" value="KKI98521.1"/>
    <property type="molecule type" value="Genomic_DNA"/>
</dbReference>
<evidence type="ECO:0000313" key="2">
    <source>
        <dbReference type="EMBL" id="KKI98521.1"/>
    </source>
</evidence>
<feature type="domain" description="Aspartyl/asparaginy/proline hydroxylase" evidence="1">
    <location>
        <begin position="103"/>
        <end position="187"/>
    </location>
</feature>
<dbReference type="STRING" id="317619.GCA_000332315_02537"/>
<protein>
    <recommendedName>
        <fullName evidence="1">Aspartyl/asparaginy/proline hydroxylase domain-containing protein</fullName>
    </recommendedName>
</protein>
<sequence length="191" mass="22290">MPKDQTDQASPNKTKTMRELGPVDISGIRDAILNLPLELWESEDTSKPNKFKELGRTSHIVFKFVKDYDNHSDAKFYDLWEEWKEKLQPVLEEATRPYGYAQGNFSRIMLAKLPAHSKIKPHIDPYDSSNFTHKIHIPIRTHADVEFMVGTKRYHFPEGYAFEVNNKAIHAAFNNSDIDRIHLIIEYFEEV</sequence>
<dbReference type="InterPro" id="IPR027443">
    <property type="entry name" value="IPNS-like_sf"/>
</dbReference>
<dbReference type="SUPFAM" id="SSF51197">
    <property type="entry name" value="Clavaminate synthase-like"/>
    <property type="match status" value="1"/>
</dbReference>
<dbReference type="eggNOG" id="COG1917">
    <property type="taxonomic scope" value="Bacteria"/>
</dbReference>
<dbReference type="Gene3D" id="2.60.120.330">
    <property type="entry name" value="B-lactam Antibiotic, Isopenicillin N Synthase, Chain"/>
    <property type="match status" value="1"/>
</dbReference>
<evidence type="ECO:0000259" key="1">
    <source>
        <dbReference type="Pfam" id="PF05118"/>
    </source>
</evidence>
<dbReference type="Proteomes" id="UP000034681">
    <property type="component" value="Unassembled WGS sequence"/>
</dbReference>
<gene>
    <name evidence="2" type="ORF">PROH_18245</name>
</gene>
<name>A0A0M2PVX3_PROHO</name>
<dbReference type="AlphaFoldDB" id="A0A0M2PVX3"/>